<dbReference type="AlphaFoldDB" id="W2V160"/>
<dbReference type="InterPro" id="IPR057666">
    <property type="entry name" value="DrpA_SLOG"/>
</dbReference>
<feature type="domain" description="DprA winged helix" evidence="3">
    <location>
        <begin position="313"/>
        <end position="362"/>
    </location>
</feature>
<dbReference type="NCBIfam" id="TIGR00732">
    <property type="entry name" value="dprA"/>
    <property type="match status" value="1"/>
</dbReference>
<dbReference type="PANTHER" id="PTHR43022:SF1">
    <property type="entry name" value="PROTEIN SMF"/>
    <property type="match status" value="1"/>
</dbReference>
<dbReference type="InterPro" id="IPR003488">
    <property type="entry name" value="DprA"/>
</dbReference>
<protein>
    <submittedName>
        <fullName evidence="4">DNA protecting protein DprA</fullName>
    </submittedName>
</protein>
<dbReference type="PANTHER" id="PTHR43022">
    <property type="entry name" value="PROTEIN SMF"/>
    <property type="match status" value="1"/>
</dbReference>
<dbReference type="Proteomes" id="UP000018951">
    <property type="component" value="Unassembled WGS sequence"/>
</dbReference>
<evidence type="ECO:0000256" key="1">
    <source>
        <dbReference type="ARBA" id="ARBA00006525"/>
    </source>
</evidence>
<dbReference type="STRING" id="1401685.P857_1013"/>
<dbReference type="Pfam" id="PF02481">
    <property type="entry name" value="DNA_processg_A"/>
    <property type="match status" value="1"/>
</dbReference>
<dbReference type="Pfam" id="PF21102">
    <property type="entry name" value="DprA_N"/>
    <property type="match status" value="1"/>
</dbReference>
<evidence type="ECO:0000259" key="3">
    <source>
        <dbReference type="Pfam" id="PF17782"/>
    </source>
</evidence>
<comment type="similarity">
    <text evidence="1">Belongs to the DprA/Smf family.</text>
</comment>
<dbReference type="SUPFAM" id="SSF102405">
    <property type="entry name" value="MCP/YpsA-like"/>
    <property type="match status" value="1"/>
</dbReference>
<proteinExistence type="inferred from homology"/>
<keyword evidence="5" id="KW-1185">Reference proteome</keyword>
<dbReference type="GO" id="GO:0009294">
    <property type="term" value="P:DNA-mediated transformation"/>
    <property type="evidence" value="ECO:0007669"/>
    <property type="project" value="InterPro"/>
</dbReference>
<dbReference type="InterPro" id="IPR041614">
    <property type="entry name" value="DprA_WH"/>
</dbReference>
<organism evidence="4 5">
    <name type="scientific">Candidatus Xenolissoclinum pacificiensis L6</name>
    <dbReference type="NCBI Taxonomy" id="1401685"/>
    <lineage>
        <taxon>Bacteria</taxon>
        <taxon>Pseudomonadati</taxon>
        <taxon>Pseudomonadota</taxon>
        <taxon>Alphaproteobacteria</taxon>
        <taxon>Rickettsiales</taxon>
        <taxon>Anaplasmataceae</taxon>
        <taxon>Candidatus Xenolissoclinum</taxon>
    </lineage>
</organism>
<dbReference type="Pfam" id="PF17782">
    <property type="entry name" value="WHD_DprA"/>
    <property type="match status" value="1"/>
</dbReference>
<dbReference type="PATRIC" id="fig|1401685.3.peg.243"/>
<sequence length="374" mass="41646">MYDNLDDIINTLRLIRTDGIGYVTFYSLMKLFGNATVAIDNLESNDLIRKVKKIVSRKIIQEELERLDLIGGRVIVYTDDLYPILLKGFKHSPPAITVIGNYKEVLFYKFRYVVAIVGSRNASLNALHLCRSISNKLAERNTLIISGLAHGIDTAAHSVVSLGYHTVAILGNGADIVYPKSNKRLYSEICDKSIVISEYPLGHKPLPSNFPRRNRTIAGMSQGVLVIEAKRSSGSMTTAKYALEHNRCVFAVPAFPNSCNSSGVNYLIKNGACLVEKADDILESLSSLSSCDLHEVKENKDFFSNSISKLSSTEKHELYDRILGLLSDMPVSIENIVRELQLPTKVVLMIIVELEILGYIQRNDSDECFLLIKA</sequence>
<name>W2V160_9RICK</name>
<dbReference type="InterPro" id="IPR036388">
    <property type="entry name" value="WH-like_DNA-bd_sf"/>
</dbReference>
<gene>
    <name evidence="4" type="primary">dprA</name>
    <name evidence="4" type="ORF">P857_1013</name>
</gene>
<evidence type="ECO:0000313" key="4">
    <source>
        <dbReference type="EMBL" id="ETO91835.1"/>
    </source>
</evidence>
<evidence type="ECO:0000259" key="2">
    <source>
        <dbReference type="Pfam" id="PF02481"/>
    </source>
</evidence>
<dbReference type="Gene3D" id="1.10.10.10">
    <property type="entry name" value="Winged helix-like DNA-binding domain superfamily/Winged helix DNA-binding domain"/>
    <property type="match status" value="1"/>
</dbReference>
<feature type="domain" description="Smf/DprA SLOG" evidence="2">
    <location>
        <begin position="74"/>
        <end position="285"/>
    </location>
</feature>
<dbReference type="EMBL" id="AXCJ01000001">
    <property type="protein sequence ID" value="ETO91835.1"/>
    <property type="molecule type" value="Genomic_DNA"/>
</dbReference>
<dbReference type="Gene3D" id="3.40.50.450">
    <property type="match status" value="1"/>
</dbReference>
<evidence type="ECO:0000313" key="5">
    <source>
        <dbReference type="Proteomes" id="UP000018951"/>
    </source>
</evidence>
<accession>W2V160</accession>
<reference evidence="4 5" key="1">
    <citation type="journal article" date="2013" name="PLoS ONE">
        <title>Bacterial endosymbiosis in a chordate host: long-term co-evolution and conservation of secondary metabolism.</title>
        <authorList>
            <person name="Kwan J.C."/>
            <person name="Schmidt E.W."/>
        </authorList>
    </citation>
    <scope>NUCLEOTIDE SEQUENCE [LARGE SCALE GENOMIC DNA]</scope>
    <source>
        <strain evidence="5">L6</strain>
    </source>
</reference>
<comment type="caution">
    <text evidence="4">The sequence shown here is derived from an EMBL/GenBank/DDBJ whole genome shotgun (WGS) entry which is preliminary data.</text>
</comment>